<comment type="caution">
    <text evidence="3">The sequence shown here is derived from an EMBL/GenBank/DDBJ whole genome shotgun (WGS) entry which is preliminary data.</text>
</comment>
<proteinExistence type="predicted"/>
<evidence type="ECO:0008006" key="5">
    <source>
        <dbReference type="Google" id="ProtNLM"/>
    </source>
</evidence>
<keyword evidence="4" id="KW-1185">Reference proteome</keyword>
<sequence length="732" mass="75153">MATLVLGTIGTLVGGPLGGALGTIVGRGIDGAVIGTGRREGPRLKDLAVTTSSYGQPLPRHFGRMRVAGSVIWATDLVENRETGGGGKGRPKTTTYSYSSSFAVALSSRPIAGLGRIWADGKLLRGAAGDLKVGGALRVYGGHGDQAPDPLIAADAGGVCPAFRGCAYAVFEDLELADFGNRIPALTFEVLADAGGFALSDLVGPLVPGARGEVALAGLEGFSYEGGPLRESLATIDRLFPLAADTAGGGIALAGAYPPAATAIDLPEPVLAPCRDGAEAWEGPRFEREAGPLPAPSALRYYDVARDYQPGLQRAASAGGDNEDGRAIEFPGALAPDRARTLAGAAAVRARARGTRLSLRIAELDPALGPGKLARVPGVEGLWLVESWEWDEHGIALDLRRHALAAAAEADLPGDAGRPALPRDGATPPTLLRAFELPWDGRGDPARPPAFAAASAADAGWRGASLYLEDGGVLEEIGPSGQARSIGGTLAGALGASPARLLERQASITLDLHAPDMVLASAGAEALAAGANRLLVGREVLQYARAVQEGARRWRLEGLLRGRGGTEAAAGAGHPAGTAVTLIDAALLPIGDRLTPGTPAPRVAAIGQADDAPVIAPIEGHGEGLRPLAPVHPRARLLPSGALALGWIRRARGAWQWLPEVDAPLVEQAELYRLGAGPPEAPLRTWDIAEPHFTIAPADRAALAADMPGAPVWVRQVGSFAASDPLVLATLD</sequence>
<dbReference type="Proteomes" id="UP000444401">
    <property type="component" value="Unassembled WGS sequence"/>
</dbReference>
<evidence type="ECO:0000259" key="1">
    <source>
        <dbReference type="Pfam" id="PF13550"/>
    </source>
</evidence>
<accession>A0ABW9UY30</accession>
<evidence type="ECO:0000313" key="4">
    <source>
        <dbReference type="Proteomes" id="UP000444401"/>
    </source>
</evidence>
<evidence type="ECO:0000313" key="3">
    <source>
        <dbReference type="EMBL" id="MXO68713.1"/>
    </source>
</evidence>
<evidence type="ECO:0000259" key="2">
    <source>
        <dbReference type="Pfam" id="PF23666"/>
    </source>
</evidence>
<feature type="domain" description="Rcc01698-like C-terminal" evidence="2">
    <location>
        <begin position="487"/>
        <end position="580"/>
    </location>
</feature>
<protein>
    <recommendedName>
        <fullName evidence="5">Tip attachment protein J domain-containing protein</fullName>
    </recommendedName>
</protein>
<dbReference type="Pfam" id="PF13550">
    <property type="entry name" value="Phage-tail_3"/>
    <property type="match status" value="1"/>
</dbReference>
<reference evidence="3 4" key="1">
    <citation type="submission" date="2019-12" db="EMBL/GenBank/DDBJ databases">
        <title>Genomic-based taxomic classification of the family Erythrobacteraceae.</title>
        <authorList>
            <person name="Xu L."/>
        </authorList>
    </citation>
    <scope>NUCLEOTIDE SEQUENCE [LARGE SCALE GENOMIC DNA]</scope>
    <source>
        <strain evidence="3 4">H32</strain>
    </source>
</reference>
<dbReference type="EMBL" id="WTYO01000003">
    <property type="protein sequence ID" value="MXO68713.1"/>
    <property type="molecule type" value="Genomic_DNA"/>
</dbReference>
<dbReference type="RefSeq" id="WP_160733338.1">
    <property type="nucleotide sequence ID" value="NZ_WTYO01000003.1"/>
</dbReference>
<dbReference type="InterPro" id="IPR032876">
    <property type="entry name" value="J_dom"/>
</dbReference>
<dbReference type="InterPro" id="IPR056490">
    <property type="entry name" value="Rcc01698_C"/>
</dbReference>
<dbReference type="Pfam" id="PF23666">
    <property type="entry name" value="Rcc01698_C"/>
    <property type="match status" value="1"/>
</dbReference>
<feature type="domain" description="Tip attachment protein J" evidence="1">
    <location>
        <begin position="230"/>
        <end position="390"/>
    </location>
</feature>
<organism evidence="3 4">
    <name type="scientific">Pelagerythrobacter marinus</name>
    <dbReference type="NCBI Taxonomy" id="538382"/>
    <lineage>
        <taxon>Bacteria</taxon>
        <taxon>Pseudomonadati</taxon>
        <taxon>Pseudomonadota</taxon>
        <taxon>Alphaproteobacteria</taxon>
        <taxon>Sphingomonadales</taxon>
        <taxon>Erythrobacteraceae</taxon>
        <taxon>Pelagerythrobacter</taxon>
    </lineage>
</organism>
<name>A0ABW9UY30_9SPHN</name>
<gene>
    <name evidence="3" type="ORF">GRI72_07725</name>
</gene>